<protein>
    <submittedName>
        <fullName evidence="1">CblD like pilus biogenesis initiator</fullName>
    </submittedName>
</protein>
<dbReference type="EMBL" id="FOGC01000014">
    <property type="protein sequence ID" value="SER20400.1"/>
    <property type="molecule type" value="Genomic_DNA"/>
</dbReference>
<dbReference type="RefSeq" id="WP_092678029.1">
    <property type="nucleotide sequence ID" value="NZ_FOGC01000014.1"/>
</dbReference>
<dbReference type="InterPro" id="IPR043037">
    <property type="entry name" value="CfaE_adhesin"/>
</dbReference>
<gene>
    <name evidence="1" type="ORF">SAMN05216522_11426</name>
</gene>
<dbReference type="Proteomes" id="UP000242515">
    <property type="component" value="Unassembled WGS sequence"/>
</dbReference>
<dbReference type="InterPro" id="IPR010888">
    <property type="entry name" value="CblD"/>
</dbReference>
<dbReference type="AlphaFoldDB" id="A0A1H9M9H1"/>
<dbReference type="OrthoDB" id="6543917at2"/>
<organism evidence="1 2">
    <name type="scientific">Rosenbergiella nectarea</name>
    <dbReference type="NCBI Taxonomy" id="988801"/>
    <lineage>
        <taxon>Bacteria</taxon>
        <taxon>Pseudomonadati</taxon>
        <taxon>Pseudomonadota</taxon>
        <taxon>Gammaproteobacteria</taxon>
        <taxon>Enterobacterales</taxon>
        <taxon>Erwiniaceae</taxon>
        <taxon>Rosenbergiella</taxon>
    </lineage>
</organism>
<evidence type="ECO:0000313" key="1">
    <source>
        <dbReference type="EMBL" id="SER20400.1"/>
    </source>
</evidence>
<dbReference type="Pfam" id="PF07434">
    <property type="entry name" value="CblD"/>
    <property type="match status" value="1"/>
</dbReference>
<evidence type="ECO:0000313" key="2">
    <source>
        <dbReference type="Proteomes" id="UP000242515"/>
    </source>
</evidence>
<accession>A0A1H9M9H1</accession>
<sequence>MKETMKLYSVFFDRGRLIKISFSFLIFSFSYNVKAFDYQSTITYDLSAVPTNWTSNALLANFNVDQYRLIGCGSTTDTVNGACPVEGARGSQLPDTSPMPTWGDIRLSLQEENTLKSIVVNIKAIRTSFNCGRRYPWDLTACKLLQYNPYITLGMENSTLKNIPAGTWTGHLILYQRPWKYPSYFADTIGMIFTVKVNDEHKQIIYFPAFPTSDPHVDLNLNYRPGSGRNGGVTGSSSLDMCLYDGGASAKTVQLLFKDDSVSGLGKDSDLFSIYRDGANKNQGGNRIDYQLQVVNPMTGGHDTVSNSKIITWQNANARGIQRKVVLPGIPGVSLCLPAPLNFITPAFNYSEKSSGHYTGVLRVFYSIATN</sequence>
<dbReference type="Gene3D" id="2.60.40.2040">
    <property type="entry name" value="CFA/I fimbrial subunit E, pilin domain"/>
    <property type="match status" value="1"/>
</dbReference>
<name>A0A1H9M9H1_9GAMM</name>
<proteinExistence type="predicted"/>
<dbReference type="Gene3D" id="2.60.40.2520">
    <property type="entry name" value="CFA/I fimbrial subunit E, adhesin domain"/>
    <property type="match status" value="1"/>
</dbReference>
<reference evidence="2" key="1">
    <citation type="submission" date="2016-10" db="EMBL/GenBank/DDBJ databases">
        <authorList>
            <person name="Varghese N."/>
            <person name="Submissions S."/>
        </authorList>
    </citation>
    <scope>NUCLEOTIDE SEQUENCE [LARGE SCALE GENOMIC DNA]</scope>
    <source>
        <strain evidence="2">8N4</strain>
    </source>
</reference>
<keyword evidence="2" id="KW-1185">Reference proteome</keyword>